<dbReference type="Proteomes" id="UP000053558">
    <property type="component" value="Unassembled WGS sequence"/>
</dbReference>
<evidence type="ECO:0000259" key="1">
    <source>
        <dbReference type="PROSITE" id="PS50181"/>
    </source>
</evidence>
<dbReference type="EMBL" id="JH711576">
    <property type="protein sequence ID" value="EIW83545.1"/>
    <property type="molecule type" value="Genomic_DNA"/>
</dbReference>
<comment type="caution">
    <text evidence="2">The sequence shown here is derived from an EMBL/GenBank/DDBJ whole genome shotgun (WGS) entry which is preliminary data.</text>
</comment>
<evidence type="ECO:0000313" key="2">
    <source>
        <dbReference type="EMBL" id="EIW83545.1"/>
    </source>
</evidence>
<dbReference type="SUPFAM" id="SSF81383">
    <property type="entry name" value="F-box domain"/>
    <property type="match status" value="1"/>
</dbReference>
<evidence type="ECO:0000313" key="3">
    <source>
        <dbReference type="Proteomes" id="UP000053558"/>
    </source>
</evidence>
<organism evidence="2 3">
    <name type="scientific">Coniophora puteana (strain RWD-64-598)</name>
    <name type="common">Brown rot fungus</name>
    <dbReference type="NCBI Taxonomy" id="741705"/>
    <lineage>
        <taxon>Eukaryota</taxon>
        <taxon>Fungi</taxon>
        <taxon>Dikarya</taxon>
        <taxon>Basidiomycota</taxon>
        <taxon>Agaricomycotina</taxon>
        <taxon>Agaricomycetes</taxon>
        <taxon>Agaricomycetidae</taxon>
        <taxon>Boletales</taxon>
        <taxon>Coniophorineae</taxon>
        <taxon>Coniophoraceae</taxon>
        <taxon>Coniophora</taxon>
    </lineage>
</organism>
<dbReference type="InterPro" id="IPR036047">
    <property type="entry name" value="F-box-like_dom_sf"/>
</dbReference>
<keyword evidence="3" id="KW-1185">Reference proteome</keyword>
<dbReference type="PROSITE" id="PS50181">
    <property type="entry name" value="FBOX"/>
    <property type="match status" value="1"/>
</dbReference>
<reference evidence="3" key="1">
    <citation type="journal article" date="2012" name="Science">
        <title>The Paleozoic origin of enzymatic lignin decomposition reconstructed from 31 fungal genomes.</title>
        <authorList>
            <person name="Floudas D."/>
            <person name="Binder M."/>
            <person name="Riley R."/>
            <person name="Barry K."/>
            <person name="Blanchette R.A."/>
            <person name="Henrissat B."/>
            <person name="Martinez A.T."/>
            <person name="Otillar R."/>
            <person name="Spatafora J.W."/>
            <person name="Yadav J.S."/>
            <person name="Aerts A."/>
            <person name="Benoit I."/>
            <person name="Boyd A."/>
            <person name="Carlson A."/>
            <person name="Copeland A."/>
            <person name="Coutinho P.M."/>
            <person name="de Vries R.P."/>
            <person name="Ferreira P."/>
            <person name="Findley K."/>
            <person name="Foster B."/>
            <person name="Gaskell J."/>
            <person name="Glotzer D."/>
            <person name="Gorecki P."/>
            <person name="Heitman J."/>
            <person name="Hesse C."/>
            <person name="Hori C."/>
            <person name="Igarashi K."/>
            <person name="Jurgens J.A."/>
            <person name="Kallen N."/>
            <person name="Kersten P."/>
            <person name="Kohler A."/>
            <person name="Kuees U."/>
            <person name="Kumar T.K.A."/>
            <person name="Kuo A."/>
            <person name="LaButti K."/>
            <person name="Larrondo L.F."/>
            <person name="Lindquist E."/>
            <person name="Ling A."/>
            <person name="Lombard V."/>
            <person name="Lucas S."/>
            <person name="Lundell T."/>
            <person name="Martin R."/>
            <person name="McLaughlin D.J."/>
            <person name="Morgenstern I."/>
            <person name="Morin E."/>
            <person name="Murat C."/>
            <person name="Nagy L.G."/>
            <person name="Nolan M."/>
            <person name="Ohm R.A."/>
            <person name="Patyshakuliyeva A."/>
            <person name="Rokas A."/>
            <person name="Ruiz-Duenas F.J."/>
            <person name="Sabat G."/>
            <person name="Salamov A."/>
            <person name="Samejima M."/>
            <person name="Schmutz J."/>
            <person name="Slot J.C."/>
            <person name="St John F."/>
            <person name="Stenlid J."/>
            <person name="Sun H."/>
            <person name="Sun S."/>
            <person name="Syed K."/>
            <person name="Tsang A."/>
            <person name="Wiebenga A."/>
            <person name="Young D."/>
            <person name="Pisabarro A."/>
            <person name="Eastwood D.C."/>
            <person name="Martin F."/>
            <person name="Cullen D."/>
            <person name="Grigoriev I.V."/>
            <person name="Hibbett D.S."/>
        </authorList>
    </citation>
    <scope>NUCLEOTIDE SEQUENCE [LARGE SCALE GENOMIC DNA]</scope>
    <source>
        <strain evidence="3">RWD-64-598 SS2</strain>
    </source>
</reference>
<feature type="domain" description="F-box" evidence="1">
    <location>
        <begin position="48"/>
        <end position="99"/>
    </location>
</feature>
<dbReference type="GeneID" id="19200910"/>
<dbReference type="Pfam" id="PF12937">
    <property type="entry name" value="F-box-like"/>
    <property type="match status" value="1"/>
</dbReference>
<dbReference type="CDD" id="cd09917">
    <property type="entry name" value="F-box_SF"/>
    <property type="match status" value="1"/>
</dbReference>
<dbReference type="RefSeq" id="XP_007767267.1">
    <property type="nucleotide sequence ID" value="XM_007769077.1"/>
</dbReference>
<accession>A0A5M3MXT8</accession>
<protein>
    <recommendedName>
        <fullName evidence="1">F-box domain-containing protein</fullName>
    </recommendedName>
</protein>
<name>A0A5M3MXT8_CONPW</name>
<gene>
    <name evidence="2" type="ORF">CONPUDRAFT_136496</name>
</gene>
<dbReference type="AlphaFoldDB" id="A0A5M3MXT8"/>
<proteinExistence type="predicted"/>
<dbReference type="InterPro" id="IPR001810">
    <property type="entry name" value="F-box_dom"/>
</dbReference>
<sequence>MSHLVNSSIMGTEQEVLVVGIGDLDDGHRSVSFNQSASAMTFQMMLESANLMSLPIEIAWAVLSQLHPADLVRLCRTAKAFRDMLISDSSESIKIWKAAREVHGDIPAPMPGVSEFRWATWLFENPPCEVCNHRISQWHLDVYLSIGHRVYEKCFWKKCKNLHIRSRKRNNHLSRREARDLIPAFPVPPTEYASDWEGFTRGGLEKPHRMYYWHADINEVLDTLRALEGDITLNKPGAQQALSEYKDHRKELVRLYVQGYMDFECWREQEAPRVRAKNCERLQNYIATLGHSWSDFMLVQYHHPRPFHNHLFSRDTELRYEEWIKEEPLVFE</sequence>
<dbReference type="KEGG" id="cput:CONPUDRAFT_136496"/>
<dbReference type="OrthoDB" id="2322499at2759"/>
<dbReference type="Gene3D" id="1.20.1280.50">
    <property type="match status" value="1"/>
</dbReference>